<accession>A0A3D8SH23</accession>
<dbReference type="Proteomes" id="UP000256328">
    <property type="component" value="Unassembled WGS sequence"/>
</dbReference>
<comment type="caution">
    <text evidence="16">The sequence shown here is derived from an EMBL/GenBank/DDBJ whole genome shotgun (WGS) entry which is preliminary data.</text>
</comment>
<evidence type="ECO:0000256" key="3">
    <source>
        <dbReference type="ARBA" id="ARBA00019618"/>
    </source>
</evidence>
<feature type="domain" description="Mediator complex subunit Med13 C-terminal" evidence="13">
    <location>
        <begin position="1210"/>
        <end position="1519"/>
    </location>
</feature>
<comment type="subcellular location">
    <subcellularLocation>
        <location evidence="1 11">Nucleus</location>
    </subcellularLocation>
</comment>
<evidence type="ECO:0000256" key="7">
    <source>
        <dbReference type="ARBA" id="ARBA00023163"/>
    </source>
</evidence>
<feature type="compositionally biased region" description="Low complexity" evidence="12">
    <location>
        <begin position="111"/>
        <end position="125"/>
    </location>
</feature>
<keyword evidence="7 11" id="KW-0804">Transcription</keyword>
<dbReference type="InterPro" id="IPR041285">
    <property type="entry name" value="MID_MedPIWI"/>
</dbReference>
<comment type="function">
    <text evidence="9 11">Component of the SRB8-11 complex. The SRB8-11 complex is a regulatory module of the Mediator complex which is itself involved in regulation of basal and activated RNA polymerase II-dependent transcription. The SRB8-11 complex may be involved in the transcriptional repression of a subset of genes regulated by Mediator. It may inhibit the association of the Mediator complex with RNA polymerase II to form the holoenzyme complex.</text>
</comment>
<proteinExistence type="inferred from homology"/>
<evidence type="ECO:0000256" key="1">
    <source>
        <dbReference type="ARBA" id="ARBA00004123"/>
    </source>
</evidence>
<protein>
    <recommendedName>
        <fullName evidence="3 11">Mediator of RNA polymerase II transcription subunit 13</fullName>
    </recommendedName>
    <alternativeName>
        <fullName evidence="10 11">Mediator complex subunit 13</fullName>
    </alternativeName>
</protein>
<dbReference type="Pfam" id="PF11597">
    <property type="entry name" value="Med13_N"/>
    <property type="match status" value="1"/>
</dbReference>
<feature type="domain" description="Mediator complex subunit Med13 N-terminal" evidence="14">
    <location>
        <begin position="3"/>
        <end position="385"/>
    </location>
</feature>
<organism evidence="16 17">
    <name type="scientific">Coleophoma crateriformis</name>
    <dbReference type="NCBI Taxonomy" id="565419"/>
    <lineage>
        <taxon>Eukaryota</taxon>
        <taxon>Fungi</taxon>
        <taxon>Dikarya</taxon>
        <taxon>Ascomycota</taxon>
        <taxon>Pezizomycotina</taxon>
        <taxon>Leotiomycetes</taxon>
        <taxon>Helotiales</taxon>
        <taxon>Dermateaceae</taxon>
        <taxon>Coleophoma</taxon>
    </lineage>
</organism>
<feature type="compositionally biased region" description="Low complexity" evidence="12">
    <location>
        <begin position="1361"/>
        <end position="1377"/>
    </location>
</feature>
<evidence type="ECO:0000313" key="17">
    <source>
        <dbReference type="Proteomes" id="UP000256328"/>
    </source>
</evidence>
<keyword evidence="4 11" id="KW-0678">Repressor</keyword>
<feature type="region of interest" description="Disordered" evidence="12">
    <location>
        <begin position="591"/>
        <end position="617"/>
    </location>
</feature>
<evidence type="ECO:0000259" key="15">
    <source>
        <dbReference type="Pfam" id="PF18296"/>
    </source>
</evidence>
<keyword evidence="6 11" id="KW-0010">Activator</keyword>
<evidence type="ECO:0000256" key="6">
    <source>
        <dbReference type="ARBA" id="ARBA00023159"/>
    </source>
</evidence>
<dbReference type="InterPro" id="IPR051139">
    <property type="entry name" value="Mediator_complx_sub13"/>
</dbReference>
<dbReference type="PANTHER" id="PTHR48249:SF3">
    <property type="entry name" value="MEDIATOR OF RNA POLYMERASE II TRANSCRIPTION SUBUNIT 13"/>
    <property type="match status" value="1"/>
</dbReference>
<gene>
    <name evidence="16" type="ORF">BP5796_03931</name>
</gene>
<dbReference type="Pfam" id="PF18296">
    <property type="entry name" value="MID_MedPIWI"/>
    <property type="match status" value="1"/>
</dbReference>
<feature type="region of interest" description="Disordered" evidence="12">
    <location>
        <begin position="513"/>
        <end position="553"/>
    </location>
</feature>
<feature type="domain" description="MID" evidence="15">
    <location>
        <begin position="1033"/>
        <end position="1201"/>
    </location>
</feature>
<feature type="region of interest" description="Disordered" evidence="12">
    <location>
        <begin position="101"/>
        <end position="165"/>
    </location>
</feature>
<keyword evidence="8 11" id="KW-0539">Nucleus</keyword>
<dbReference type="EMBL" id="PDLN01000005">
    <property type="protein sequence ID" value="RDW85606.1"/>
    <property type="molecule type" value="Genomic_DNA"/>
</dbReference>
<feature type="compositionally biased region" description="Polar residues" evidence="12">
    <location>
        <begin position="126"/>
        <end position="155"/>
    </location>
</feature>
<evidence type="ECO:0000256" key="12">
    <source>
        <dbReference type="SAM" id="MobiDB-lite"/>
    </source>
</evidence>
<evidence type="ECO:0000256" key="9">
    <source>
        <dbReference type="ARBA" id="ARBA00025661"/>
    </source>
</evidence>
<comment type="subunit">
    <text evidence="11">Component of the SRB8-11 complex, which itself associates with the Mediator complex.</text>
</comment>
<evidence type="ECO:0000256" key="5">
    <source>
        <dbReference type="ARBA" id="ARBA00023015"/>
    </source>
</evidence>
<keyword evidence="5 11" id="KW-0805">Transcription regulation</keyword>
<evidence type="ECO:0000259" key="14">
    <source>
        <dbReference type="Pfam" id="PF11597"/>
    </source>
</evidence>
<dbReference type="InterPro" id="IPR021643">
    <property type="entry name" value="Mediator_Med13_N"/>
</dbReference>
<evidence type="ECO:0000256" key="10">
    <source>
        <dbReference type="ARBA" id="ARBA00032008"/>
    </source>
</evidence>
<feature type="compositionally biased region" description="Polar residues" evidence="12">
    <location>
        <begin position="541"/>
        <end position="550"/>
    </location>
</feature>
<dbReference type="Pfam" id="PF06333">
    <property type="entry name" value="Med13_C"/>
    <property type="match status" value="1"/>
</dbReference>
<comment type="similarity">
    <text evidence="2 11">Belongs to the Mediator complex subunit 13 family.</text>
</comment>
<dbReference type="OrthoDB" id="103819at2759"/>
<dbReference type="GO" id="GO:0045944">
    <property type="term" value="P:positive regulation of transcription by RNA polymerase II"/>
    <property type="evidence" value="ECO:0007669"/>
    <property type="project" value="TreeGrafter"/>
</dbReference>
<evidence type="ECO:0000256" key="11">
    <source>
        <dbReference type="RuleBase" id="RU364134"/>
    </source>
</evidence>
<reference evidence="16 17" key="1">
    <citation type="journal article" date="2018" name="IMA Fungus">
        <title>IMA Genome-F 9: Draft genome sequence of Annulohypoxylon stygium, Aspergillus mulundensis, Berkeleyomyces basicola (syn. Thielaviopsis basicola), Ceratocystis smalleyi, two Cercospora beticola strains, Coleophoma cylindrospora, Fusarium fracticaudum, Phialophora cf. hyalina, and Morchella septimelata.</title>
        <authorList>
            <person name="Wingfield B.D."/>
            <person name="Bills G.F."/>
            <person name="Dong Y."/>
            <person name="Huang W."/>
            <person name="Nel W.J."/>
            <person name="Swalarsk-Parry B.S."/>
            <person name="Vaghefi N."/>
            <person name="Wilken P.M."/>
            <person name="An Z."/>
            <person name="de Beer Z.W."/>
            <person name="De Vos L."/>
            <person name="Chen L."/>
            <person name="Duong T.A."/>
            <person name="Gao Y."/>
            <person name="Hammerbacher A."/>
            <person name="Kikkert J.R."/>
            <person name="Li Y."/>
            <person name="Li H."/>
            <person name="Li K."/>
            <person name="Li Q."/>
            <person name="Liu X."/>
            <person name="Ma X."/>
            <person name="Naidoo K."/>
            <person name="Pethybridge S.J."/>
            <person name="Sun J."/>
            <person name="Steenkamp E.T."/>
            <person name="van der Nest M.A."/>
            <person name="van Wyk S."/>
            <person name="Wingfield M.J."/>
            <person name="Xiong C."/>
            <person name="Yue Q."/>
            <person name="Zhang X."/>
        </authorList>
    </citation>
    <scope>NUCLEOTIDE SEQUENCE [LARGE SCALE GENOMIC DNA]</scope>
    <source>
        <strain evidence="16 17">BP5796</strain>
    </source>
</reference>
<dbReference type="GO" id="GO:0003713">
    <property type="term" value="F:transcription coactivator activity"/>
    <property type="evidence" value="ECO:0007669"/>
    <property type="project" value="TreeGrafter"/>
</dbReference>
<dbReference type="InterPro" id="IPR009401">
    <property type="entry name" value="Med13_C"/>
</dbReference>
<keyword evidence="17" id="KW-1185">Reference proteome</keyword>
<dbReference type="PANTHER" id="PTHR48249">
    <property type="entry name" value="MEDIATOR OF RNA POLYMERASE II TRANSCRIPTION SUBUNIT 13"/>
    <property type="match status" value="1"/>
</dbReference>
<evidence type="ECO:0000259" key="13">
    <source>
        <dbReference type="Pfam" id="PF06333"/>
    </source>
</evidence>
<dbReference type="GO" id="GO:0016592">
    <property type="term" value="C:mediator complex"/>
    <property type="evidence" value="ECO:0007669"/>
    <property type="project" value="InterPro"/>
</dbReference>
<evidence type="ECO:0000313" key="16">
    <source>
        <dbReference type="EMBL" id="RDW85606.1"/>
    </source>
</evidence>
<evidence type="ECO:0000256" key="2">
    <source>
        <dbReference type="ARBA" id="ARBA00009354"/>
    </source>
</evidence>
<sequence length="1530" mass="167479">MEPGEYATNVISINNYASIHYEFFEARKDISRDPRLQLRRVEASWRQKGALVLCDPVKPGIWHFRSTASTPDIQPYVDILATSEIREGTVVSRGRGIYEPSRLSGKQVPTSSYNVSSNSSSPSSSLENTLRNAQAVNSKAAQANGAQTPQDSPTPAASAKPSFSPDSMNALRGIHERFISAVLESMMYFLCRDHSYIPLNSRTLVVTPLSDALRQEKTFPMRTATISIATLDISLTSLGTLVIKAHCELAPEFRSFIDMPELGRRSGDICEGANLWLAPCGQAAYFFSALEGDQMPAAVDFPQLPLSPSDQSRFNLSSKSIKAWKSSLLEWLGSKGLNTAMIDSEGWILVRVVQGSSPHQNSGLPRSLAWIGELSPLPWPAVLCFQARQMDSSIHRSPNNITGGLDPLTFAESWFTSKEERARAIVKHKKDRQVAEALSREQVEGDSRALLTSNFSPAALRRGSNAGAIYPTPPDAIQQPVGATPSFDGTVSTPGNPNHFFAADADTVRAQNRTSNSDAMVWDSTDGRQPSTKPNVHFQDSESGNDNDNLFSDIGGDLFGDTDITDADFNFFDEPDALPTTQNADAADTLVAPSRSEPSDPPAPTNIRKNNDHTEPGKDFFADLRHVGDNVGQENSLSNTQQAQQLVKKESPHPEEKQIVFKTPPIPQSHVQQTFDKEAVFKLLSKGSLGRKRSEERTDTKRPRRASAFNKVEFDSTSLALDDKYGVDGRFGYVENNLRLNTPVLDIPKTEYMQRRKKSKVNGHRTPQLTQLFSLDDVDHDGDPMVQDLDLAIESDATSPASELDDTNHSTDGPVLALQSSLKRKRGGETIDGGSVASSFQALCVDPDQSVGTPCSSTGDCSPMFGTEPADWSLAPYIRSPIQAIYPTILSDTEYMATAQILADQAVSSTLALPNVSSYDSDCMDSQLYTTRTVLHSLAHAAKTFLANITICSMRSFLEIQGIPVLNQALRLPPRPTPHPRGPNFPHDSRTNHIFALPLPRLEVRRADTNLTVLPSAVSFWDNLGLGPSQGPKDISAVCVHPAIEGISGRVSIFLDEMRSIYESYRFGTHERLESQHLDSGMLPLPMDSQQSSQIYTLAIAKETMAKLSKALLAAPPGHEKNIVVYCVYDAETPGLLVHMCSAFEHLFFQYRKGLVDKKISVATELVLQLIPLDFVASATALVVPKPTDYARLAMEVYGRCIDFNTSSTAPAIQLERPFPKGIEFKLNSTPSPSLLQENSCLHIAYAQSIDDRWITAAWTDNRGCQQMTASYCLGRKNEPISTPFSDVAHEIWKTTLGIFAHKKIHWRLMITKVGVMDPSEMEFWTGLASTESEAHLSLTLISANTNPSLQVLPEAIKMTPTASSSQSVPTPVSTPQAASIVSPDSAATPMREPVTTPAPPNENAIEPDSDARLIDLTDQSWGAVLSHRLNNSRSLLEFNPALISGYLVKRGGTSNSDAPVVLEINIMHSDSLVANPRTFHEGLLREVIVYFRGLATIAKVRGVADGVRDGRPWHIAAAEKAVKALYTTM</sequence>
<evidence type="ECO:0000256" key="4">
    <source>
        <dbReference type="ARBA" id="ARBA00022491"/>
    </source>
</evidence>
<feature type="region of interest" description="Disordered" evidence="12">
    <location>
        <begin position="1361"/>
        <end position="1408"/>
    </location>
</feature>
<name>A0A3D8SH23_9HELO</name>
<evidence type="ECO:0000256" key="8">
    <source>
        <dbReference type="ARBA" id="ARBA00023242"/>
    </source>
</evidence>